<reference evidence="4 5" key="1">
    <citation type="journal article" date="2012" name="Science">
        <title>The Paleozoic origin of enzymatic lignin decomposition reconstructed from 31 fungal genomes.</title>
        <authorList>
            <person name="Floudas D."/>
            <person name="Binder M."/>
            <person name="Riley R."/>
            <person name="Barry K."/>
            <person name="Blanchette R.A."/>
            <person name="Henrissat B."/>
            <person name="Martinez A.T."/>
            <person name="Otillar R."/>
            <person name="Spatafora J.W."/>
            <person name="Yadav J.S."/>
            <person name="Aerts A."/>
            <person name="Benoit I."/>
            <person name="Boyd A."/>
            <person name="Carlson A."/>
            <person name="Copeland A."/>
            <person name="Coutinho P.M."/>
            <person name="de Vries R.P."/>
            <person name="Ferreira P."/>
            <person name="Findley K."/>
            <person name="Foster B."/>
            <person name="Gaskell J."/>
            <person name="Glotzer D."/>
            <person name="Gorecki P."/>
            <person name="Heitman J."/>
            <person name="Hesse C."/>
            <person name="Hori C."/>
            <person name="Igarashi K."/>
            <person name="Jurgens J.A."/>
            <person name="Kallen N."/>
            <person name="Kersten P."/>
            <person name="Kohler A."/>
            <person name="Kuees U."/>
            <person name="Kumar T.K.A."/>
            <person name="Kuo A."/>
            <person name="LaButti K."/>
            <person name="Larrondo L.F."/>
            <person name="Lindquist E."/>
            <person name="Ling A."/>
            <person name="Lombard V."/>
            <person name="Lucas S."/>
            <person name="Lundell T."/>
            <person name="Martin R."/>
            <person name="McLaughlin D.J."/>
            <person name="Morgenstern I."/>
            <person name="Morin E."/>
            <person name="Murat C."/>
            <person name="Nagy L.G."/>
            <person name="Nolan M."/>
            <person name="Ohm R.A."/>
            <person name="Patyshakuliyeva A."/>
            <person name="Rokas A."/>
            <person name="Ruiz-Duenas F.J."/>
            <person name="Sabat G."/>
            <person name="Salamov A."/>
            <person name="Samejima M."/>
            <person name="Schmutz J."/>
            <person name="Slot J.C."/>
            <person name="St John F."/>
            <person name="Stenlid J."/>
            <person name="Sun H."/>
            <person name="Sun S."/>
            <person name="Syed K."/>
            <person name="Tsang A."/>
            <person name="Wiebenga A."/>
            <person name="Young D."/>
            <person name="Pisabarro A."/>
            <person name="Eastwood D.C."/>
            <person name="Martin F."/>
            <person name="Cullen D."/>
            <person name="Grigoriev I.V."/>
            <person name="Hibbett D.S."/>
        </authorList>
    </citation>
    <scope>NUCLEOTIDE SEQUENCE [LARGE SCALE GENOMIC DNA]</scope>
    <source>
        <strain evidence="4 5">ATCC 11539</strain>
    </source>
</reference>
<dbReference type="Pfam" id="PF00722">
    <property type="entry name" value="Glyco_hydro_16"/>
    <property type="match status" value="1"/>
</dbReference>
<sequence>MLTGEIEKPWLGHKDPLARMAYWLTYLVAFIGIAASALRCWFAYTSVPMMKGNLCLILEDDFNGDSLNTDIWEYEVTMGGFGNGEFEMTTDSSNNTFLRDGYLYILPTLTSDVIGRDAITNGYTYNITGCTTATSNDSSTCGAVSNNTAGTVINPAMSARLNTKKSRSIQYGRVEIRAKNPVGDWLWPAVWMLPVNNTYGPWPMSGEIDIMESRGNGLSYTAQGSNYVHGSLNWGPLTWLNEVWRTTGWWTERRSSFADAFHTYALEWDEDFIRVYVDTRLHGMLQVNMKVPFFERGDFPPVVTNGTEQIALENPWVYGTKAAPFDIPFYLIMNVAVGGTNGWFPDNAGDKPWINGASNAMQQFAQAQDKWATTWPQDEYSRALVVYVLRLWDSIGLPKY</sequence>
<feature type="domain" description="GH16" evidence="3">
    <location>
        <begin position="42"/>
        <end position="362"/>
    </location>
</feature>
<feature type="transmembrane region" description="Helical" evidence="2">
    <location>
        <begin position="20"/>
        <end position="42"/>
    </location>
</feature>
<dbReference type="SUPFAM" id="SSF49899">
    <property type="entry name" value="Concanavalin A-like lectins/glucanases"/>
    <property type="match status" value="1"/>
</dbReference>
<dbReference type="RefSeq" id="XP_007868197.1">
    <property type="nucleotide sequence ID" value="XM_007870006.1"/>
</dbReference>
<evidence type="ECO:0000313" key="4">
    <source>
        <dbReference type="EMBL" id="EPQ53062.1"/>
    </source>
</evidence>
<accession>S7Q0P8</accession>
<dbReference type="HOGENOM" id="CLU_019533_1_2_1"/>
<dbReference type="STRING" id="670483.S7Q0P8"/>
<dbReference type="GO" id="GO:0005975">
    <property type="term" value="P:carbohydrate metabolic process"/>
    <property type="evidence" value="ECO:0007669"/>
    <property type="project" value="InterPro"/>
</dbReference>
<evidence type="ECO:0000259" key="3">
    <source>
        <dbReference type="PROSITE" id="PS51762"/>
    </source>
</evidence>
<protein>
    <submittedName>
        <fullName evidence="4">Concanavalin A-like lectin/glucanase</fullName>
    </submittedName>
</protein>
<dbReference type="PANTHER" id="PTHR10963">
    <property type="entry name" value="GLYCOSYL HYDROLASE-RELATED"/>
    <property type="match status" value="1"/>
</dbReference>
<keyword evidence="2" id="KW-0812">Transmembrane</keyword>
<dbReference type="OMA" id="HCTNDAF"/>
<dbReference type="GO" id="GO:0030246">
    <property type="term" value="F:carbohydrate binding"/>
    <property type="evidence" value="ECO:0007669"/>
    <property type="project" value="UniProtKB-KW"/>
</dbReference>
<name>S7Q0P8_GLOTA</name>
<gene>
    <name evidence="4" type="ORF">GLOTRDRAFT_45916</name>
</gene>
<dbReference type="KEGG" id="gtr:GLOTRDRAFT_45916"/>
<comment type="similarity">
    <text evidence="1">Belongs to the glycosyl hydrolase 16 family.</text>
</comment>
<dbReference type="InterPro" id="IPR000757">
    <property type="entry name" value="Beta-glucanase-like"/>
</dbReference>
<dbReference type="GO" id="GO:0004553">
    <property type="term" value="F:hydrolase activity, hydrolyzing O-glycosyl compounds"/>
    <property type="evidence" value="ECO:0007669"/>
    <property type="project" value="InterPro"/>
</dbReference>
<keyword evidence="4" id="KW-0430">Lectin</keyword>
<dbReference type="InterPro" id="IPR050546">
    <property type="entry name" value="Glycosyl_Hydrlase_16"/>
</dbReference>
<dbReference type="EMBL" id="KB469306">
    <property type="protein sequence ID" value="EPQ53062.1"/>
    <property type="molecule type" value="Genomic_DNA"/>
</dbReference>
<dbReference type="PROSITE" id="PS51762">
    <property type="entry name" value="GH16_2"/>
    <property type="match status" value="1"/>
</dbReference>
<keyword evidence="5" id="KW-1185">Reference proteome</keyword>
<proteinExistence type="inferred from homology"/>
<evidence type="ECO:0000256" key="1">
    <source>
        <dbReference type="ARBA" id="ARBA00006865"/>
    </source>
</evidence>
<dbReference type="eggNOG" id="ENOG502QRX5">
    <property type="taxonomic scope" value="Eukaryota"/>
</dbReference>
<keyword evidence="2" id="KW-0472">Membrane</keyword>
<dbReference type="Proteomes" id="UP000030669">
    <property type="component" value="Unassembled WGS sequence"/>
</dbReference>
<dbReference type="GeneID" id="19306377"/>
<dbReference type="OrthoDB" id="4781at2759"/>
<keyword evidence="2" id="KW-1133">Transmembrane helix</keyword>
<evidence type="ECO:0000256" key="2">
    <source>
        <dbReference type="SAM" id="Phobius"/>
    </source>
</evidence>
<dbReference type="PANTHER" id="PTHR10963:SF55">
    <property type="entry name" value="GLYCOSIDE HYDROLASE FAMILY 16 PROTEIN"/>
    <property type="match status" value="1"/>
</dbReference>
<dbReference type="AlphaFoldDB" id="S7Q0P8"/>
<evidence type="ECO:0000313" key="5">
    <source>
        <dbReference type="Proteomes" id="UP000030669"/>
    </source>
</evidence>
<organism evidence="4 5">
    <name type="scientific">Gloeophyllum trabeum (strain ATCC 11539 / FP-39264 / Madison 617)</name>
    <name type="common">Brown rot fungus</name>
    <dbReference type="NCBI Taxonomy" id="670483"/>
    <lineage>
        <taxon>Eukaryota</taxon>
        <taxon>Fungi</taxon>
        <taxon>Dikarya</taxon>
        <taxon>Basidiomycota</taxon>
        <taxon>Agaricomycotina</taxon>
        <taxon>Agaricomycetes</taxon>
        <taxon>Gloeophyllales</taxon>
        <taxon>Gloeophyllaceae</taxon>
        <taxon>Gloeophyllum</taxon>
    </lineage>
</organism>
<dbReference type="Gene3D" id="2.60.120.200">
    <property type="match status" value="1"/>
</dbReference>
<dbReference type="InterPro" id="IPR013320">
    <property type="entry name" value="ConA-like_dom_sf"/>
</dbReference>